<evidence type="ECO:0000256" key="1">
    <source>
        <dbReference type="SAM" id="SignalP"/>
    </source>
</evidence>
<sequence>MLMKNILVVALFFTVSICFAQAQNMQRFGKKITTEKAQNASSLYTILATKEKSGKVKLKGEVLAVCKKKGCWMKMDMGDKNDKLFIRFKDYGFFVPKDCDGKTAVIEGVAKKETITVAQLRHYAQDAGKSKKEIEAINQPQKKYTFEATGVILMSDK</sequence>
<proteinExistence type="predicted"/>
<feature type="signal peptide" evidence="1">
    <location>
        <begin position="1"/>
        <end position="22"/>
    </location>
</feature>
<protein>
    <recommendedName>
        <fullName evidence="4">DUF4920 domain-containing protein</fullName>
    </recommendedName>
</protein>
<gene>
    <name evidence="2" type="ORF">M23134_05962</name>
</gene>
<dbReference type="Proteomes" id="UP000004095">
    <property type="component" value="Unassembled WGS sequence"/>
</dbReference>
<keyword evidence="3" id="KW-1185">Reference proteome</keyword>
<dbReference type="Pfam" id="PF16267">
    <property type="entry name" value="DUF4920"/>
    <property type="match status" value="1"/>
</dbReference>
<evidence type="ECO:0000313" key="3">
    <source>
        <dbReference type="Proteomes" id="UP000004095"/>
    </source>
</evidence>
<comment type="caution">
    <text evidence="2">The sequence shown here is derived from an EMBL/GenBank/DDBJ whole genome shotgun (WGS) entry which is preliminary data.</text>
</comment>
<dbReference type="InterPro" id="IPR032577">
    <property type="entry name" value="DUF4920"/>
</dbReference>
<evidence type="ECO:0008006" key="4">
    <source>
        <dbReference type="Google" id="ProtNLM"/>
    </source>
</evidence>
<evidence type="ECO:0000313" key="2">
    <source>
        <dbReference type="EMBL" id="EAY24336.1"/>
    </source>
</evidence>
<feature type="chain" id="PRO_5002642568" description="DUF4920 domain-containing protein" evidence="1">
    <location>
        <begin position="23"/>
        <end position="157"/>
    </location>
</feature>
<reference evidence="2 3" key="1">
    <citation type="submission" date="2007-01" db="EMBL/GenBank/DDBJ databases">
        <authorList>
            <person name="Haygood M."/>
            <person name="Podell S."/>
            <person name="Anderson C."/>
            <person name="Hopkinson B."/>
            <person name="Roe K."/>
            <person name="Barbeau K."/>
            <person name="Gaasterland T."/>
            <person name="Ferriera S."/>
            <person name="Johnson J."/>
            <person name="Kravitz S."/>
            <person name="Beeson K."/>
            <person name="Sutton G."/>
            <person name="Rogers Y.-H."/>
            <person name="Friedman R."/>
            <person name="Frazier M."/>
            <person name="Venter J.C."/>
        </authorList>
    </citation>
    <scope>NUCLEOTIDE SEQUENCE [LARGE SCALE GENOMIC DNA]</scope>
    <source>
        <strain evidence="2 3">ATCC 23134</strain>
    </source>
</reference>
<name>A1ZZ77_MICM2</name>
<keyword evidence="1" id="KW-0732">Signal</keyword>
<organism evidence="2 3">
    <name type="scientific">Microscilla marina ATCC 23134</name>
    <dbReference type="NCBI Taxonomy" id="313606"/>
    <lineage>
        <taxon>Bacteria</taxon>
        <taxon>Pseudomonadati</taxon>
        <taxon>Bacteroidota</taxon>
        <taxon>Cytophagia</taxon>
        <taxon>Cytophagales</taxon>
        <taxon>Microscillaceae</taxon>
        <taxon>Microscilla</taxon>
    </lineage>
</organism>
<accession>A1ZZ77</accession>
<dbReference type="AlphaFoldDB" id="A1ZZ77"/>
<dbReference type="EMBL" id="AAWS01000073">
    <property type="protein sequence ID" value="EAY24336.1"/>
    <property type="molecule type" value="Genomic_DNA"/>
</dbReference>
<dbReference type="eggNOG" id="ENOG5031D3D">
    <property type="taxonomic scope" value="Bacteria"/>
</dbReference>